<gene>
    <name evidence="13" type="ORF">D9757_011067</name>
</gene>
<evidence type="ECO:0008006" key="15">
    <source>
        <dbReference type="Google" id="ProtNLM"/>
    </source>
</evidence>
<reference evidence="13 14" key="1">
    <citation type="journal article" date="2020" name="ISME J.">
        <title>Uncovering the hidden diversity of litter-decomposition mechanisms in mushroom-forming fungi.</title>
        <authorList>
            <person name="Floudas D."/>
            <person name="Bentzer J."/>
            <person name="Ahren D."/>
            <person name="Johansson T."/>
            <person name="Persson P."/>
            <person name="Tunlid A."/>
        </authorList>
    </citation>
    <scope>NUCLEOTIDE SEQUENCE [LARGE SCALE GENOMIC DNA]</scope>
    <source>
        <strain evidence="13 14">CBS 406.79</strain>
    </source>
</reference>
<feature type="signal peptide" evidence="12">
    <location>
        <begin position="1"/>
        <end position="25"/>
    </location>
</feature>
<evidence type="ECO:0000256" key="1">
    <source>
        <dbReference type="ARBA" id="ARBA00001973"/>
    </source>
</evidence>
<sequence length="73" mass="7965">MANMHPAAIIARSVAFAALFTAARAHVAAFTKGMYCLNGTTGNNLNSDDPVLPLYQLRFDQWWCSCPLFTPSS</sequence>
<name>A0A8H5LTN0_9AGAR</name>
<protein>
    <recommendedName>
        <fullName evidence="15">Secreted protein</fullName>
    </recommendedName>
</protein>
<comment type="similarity">
    <text evidence="11">Belongs to the polysaccharide monooxygenase AA14 family.</text>
</comment>
<organism evidence="13 14">
    <name type="scientific">Collybiopsis confluens</name>
    <dbReference type="NCBI Taxonomy" id="2823264"/>
    <lineage>
        <taxon>Eukaryota</taxon>
        <taxon>Fungi</taxon>
        <taxon>Dikarya</taxon>
        <taxon>Basidiomycota</taxon>
        <taxon>Agaricomycotina</taxon>
        <taxon>Agaricomycetes</taxon>
        <taxon>Agaricomycetidae</taxon>
        <taxon>Agaricales</taxon>
        <taxon>Marasmiineae</taxon>
        <taxon>Omphalotaceae</taxon>
        <taxon>Collybiopsis</taxon>
    </lineage>
</organism>
<evidence type="ECO:0000256" key="5">
    <source>
        <dbReference type="ARBA" id="ARBA00022729"/>
    </source>
</evidence>
<evidence type="ECO:0000313" key="14">
    <source>
        <dbReference type="Proteomes" id="UP000518752"/>
    </source>
</evidence>
<accession>A0A8H5LTN0</accession>
<dbReference type="EMBL" id="JAACJN010000130">
    <property type="protein sequence ID" value="KAF5369142.1"/>
    <property type="molecule type" value="Genomic_DNA"/>
</dbReference>
<keyword evidence="5 12" id="KW-0732">Signal</keyword>
<evidence type="ECO:0000256" key="9">
    <source>
        <dbReference type="ARBA" id="ARBA00023157"/>
    </source>
</evidence>
<dbReference type="OrthoDB" id="2019572at2759"/>
<keyword evidence="9" id="KW-1015">Disulfide bond</keyword>
<comment type="caution">
    <text evidence="13">The sequence shown here is derived from an EMBL/GenBank/DDBJ whole genome shotgun (WGS) entry which is preliminary data.</text>
</comment>
<evidence type="ECO:0000256" key="11">
    <source>
        <dbReference type="ARBA" id="ARBA00046340"/>
    </source>
</evidence>
<dbReference type="Pfam" id="PF22810">
    <property type="entry name" value="LPMO_AA14"/>
    <property type="match status" value="1"/>
</dbReference>
<evidence type="ECO:0000256" key="2">
    <source>
        <dbReference type="ARBA" id="ARBA00004613"/>
    </source>
</evidence>
<keyword evidence="6" id="KW-0560">Oxidoreductase</keyword>
<dbReference type="GO" id="GO:0004497">
    <property type="term" value="F:monooxygenase activity"/>
    <property type="evidence" value="ECO:0007669"/>
    <property type="project" value="UniProtKB-KW"/>
</dbReference>
<comment type="subcellular location">
    <subcellularLocation>
        <location evidence="2">Secreted</location>
    </subcellularLocation>
</comment>
<evidence type="ECO:0000256" key="4">
    <source>
        <dbReference type="ARBA" id="ARBA00022723"/>
    </source>
</evidence>
<dbReference type="GO" id="GO:0046872">
    <property type="term" value="F:metal ion binding"/>
    <property type="evidence" value="ECO:0007669"/>
    <property type="project" value="UniProtKB-KW"/>
</dbReference>
<keyword evidence="3" id="KW-0964">Secreted</keyword>
<evidence type="ECO:0000256" key="12">
    <source>
        <dbReference type="SAM" id="SignalP"/>
    </source>
</evidence>
<evidence type="ECO:0000256" key="10">
    <source>
        <dbReference type="ARBA" id="ARBA00023180"/>
    </source>
</evidence>
<evidence type="ECO:0000256" key="3">
    <source>
        <dbReference type="ARBA" id="ARBA00022525"/>
    </source>
</evidence>
<feature type="chain" id="PRO_5034244456" description="Secreted protein" evidence="12">
    <location>
        <begin position="26"/>
        <end position="73"/>
    </location>
</feature>
<dbReference type="GO" id="GO:0005576">
    <property type="term" value="C:extracellular region"/>
    <property type="evidence" value="ECO:0007669"/>
    <property type="project" value="UniProtKB-SubCell"/>
</dbReference>
<dbReference type="InterPro" id="IPR054497">
    <property type="entry name" value="LPMO_AA14"/>
</dbReference>
<dbReference type="Proteomes" id="UP000518752">
    <property type="component" value="Unassembled WGS sequence"/>
</dbReference>
<evidence type="ECO:0000256" key="7">
    <source>
        <dbReference type="ARBA" id="ARBA00023008"/>
    </source>
</evidence>
<dbReference type="AlphaFoldDB" id="A0A8H5LTN0"/>
<keyword evidence="14" id="KW-1185">Reference proteome</keyword>
<evidence type="ECO:0000313" key="13">
    <source>
        <dbReference type="EMBL" id="KAF5369142.1"/>
    </source>
</evidence>
<keyword evidence="10" id="KW-0325">Glycoprotein</keyword>
<keyword evidence="7" id="KW-0186">Copper</keyword>
<proteinExistence type="inferred from homology"/>
<evidence type="ECO:0000256" key="6">
    <source>
        <dbReference type="ARBA" id="ARBA00023002"/>
    </source>
</evidence>
<comment type="cofactor">
    <cofactor evidence="1">
        <name>Cu(2+)</name>
        <dbReference type="ChEBI" id="CHEBI:29036"/>
    </cofactor>
</comment>
<keyword evidence="4" id="KW-0479">Metal-binding</keyword>
<evidence type="ECO:0000256" key="8">
    <source>
        <dbReference type="ARBA" id="ARBA00023033"/>
    </source>
</evidence>
<keyword evidence="8" id="KW-0503">Monooxygenase</keyword>